<gene>
    <name evidence="2" type="ORF">MS2017_1897</name>
</gene>
<organism evidence="2 3">
    <name type="scientific">Bathymodiolus thermophilus thioautotrophic gill symbiont</name>
    <dbReference type="NCBI Taxonomy" id="2360"/>
    <lineage>
        <taxon>Bacteria</taxon>
        <taxon>Pseudomonadati</taxon>
        <taxon>Pseudomonadota</taxon>
        <taxon>Gammaproteobacteria</taxon>
        <taxon>sulfur-oxidizing symbionts</taxon>
    </lineage>
</organism>
<dbReference type="EMBL" id="CP024634">
    <property type="protein sequence ID" value="AYQ57565.1"/>
    <property type="molecule type" value="Genomic_DNA"/>
</dbReference>
<protein>
    <submittedName>
        <fullName evidence="2">Uncharacterized protein</fullName>
    </submittedName>
</protein>
<keyword evidence="1" id="KW-0732">Signal</keyword>
<dbReference type="AlphaFoldDB" id="A0A3G3IP13"/>
<dbReference type="Proteomes" id="UP000278334">
    <property type="component" value="Chromosome"/>
</dbReference>
<evidence type="ECO:0000313" key="2">
    <source>
        <dbReference type="EMBL" id="AYQ57565.1"/>
    </source>
</evidence>
<feature type="chain" id="PRO_5018061859" evidence="1">
    <location>
        <begin position="22"/>
        <end position="133"/>
    </location>
</feature>
<evidence type="ECO:0000313" key="3">
    <source>
        <dbReference type="Proteomes" id="UP000278334"/>
    </source>
</evidence>
<evidence type="ECO:0000256" key="1">
    <source>
        <dbReference type="SAM" id="SignalP"/>
    </source>
</evidence>
<feature type="signal peptide" evidence="1">
    <location>
        <begin position="1"/>
        <end position="21"/>
    </location>
</feature>
<proteinExistence type="predicted"/>
<dbReference type="KEGG" id="bthg:MS2017_1897"/>
<accession>A0A3G3IP13</accession>
<reference evidence="2 3" key="1">
    <citation type="submission" date="2017-11" db="EMBL/GenBank/DDBJ databases">
        <title>Genome sequence of the bacterial symbiont EPR9N from a vent mussel Bathymodiolus thermophilus.</title>
        <authorList>
            <person name="Won Y.-J."/>
        </authorList>
    </citation>
    <scope>NUCLEOTIDE SEQUENCE [LARGE SCALE GENOMIC DNA]</scope>
    <source>
        <strain evidence="2 3">EPR9N</strain>
    </source>
</reference>
<sequence precursor="true">MSLNKIFIFTLLTISFNLSYANNTTKYKAYECISYIHFDWDDYKGDKTKIFNKTREYDIQYNMLLFVSSYNIKLSGDRFIKDDSGMYLLYDDNCEKKTQMSEKIMQYYKKNIKNWPKYFVTNAIIAPNVNYFN</sequence>
<name>A0A3G3IP13_9GAMM</name>